<dbReference type="InterPro" id="IPR046539">
    <property type="entry name" value="DUF6604"/>
</dbReference>
<reference evidence="3 5" key="1">
    <citation type="submission" date="2015-10" db="EMBL/GenBank/DDBJ databases">
        <title>The cercosporin biosynthetic gene cluster was horizontally transferred to several fungal lineages and shown to be expanded in Cercospora beticola based on microsynteny with recipient genomes.</title>
        <authorList>
            <person name="De Jonge R."/>
            <person name="Ebert M.K."/>
            <person name="Suttle J.C."/>
            <person name="Jurick Ii W.M."/>
            <person name="Secor G.A."/>
            <person name="Thomma B.P."/>
            <person name="Van De Peer Y."/>
            <person name="Bolton M.D."/>
        </authorList>
    </citation>
    <scope>NUCLEOTIDE SEQUENCE [LARGE SCALE GENOMIC DNA]</scope>
    <source>
        <strain evidence="3 5">09-40</strain>
    </source>
</reference>
<dbReference type="PANTHER" id="PTHR38795:SF1">
    <property type="entry name" value="DUF6604 DOMAIN-CONTAINING PROTEIN"/>
    <property type="match status" value="1"/>
</dbReference>
<feature type="region of interest" description="Disordered" evidence="1">
    <location>
        <begin position="782"/>
        <end position="801"/>
    </location>
</feature>
<evidence type="ECO:0000313" key="5">
    <source>
        <dbReference type="Proteomes" id="UP000230605"/>
    </source>
</evidence>
<evidence type="ECO:0000313" key="4">
    <source>
        <dbReference type="EMBL" id="WPB01495.1"/>
    </source>
</evidence>
<evidence type="ECO:0000313" key="3">
    <source>
        <dbReference type="EMBL" id="PIA93553.1"/>
    </source>
</evidence>
<dbReference type="Pfam" id="PF20253">
    <property type="entry name" value="DUF6604"/>
    <property type="match status" value="1"/>
</dbReference>
<dbReference type="EMBL" id="LKMD01000105">
    <property type="protein sequence ID" value="PIA93553.1"/>
    <property type="molecule type" value="Genomic_DNA"/>
</dbReference>
<feature type="domain" description="DUF6604" evidence="2">
    <location>
        <begin position="12"/>
        <end position="259"/>
    </location>
</feature>
<keyword evidence="6" id="KW-1185">Reference proteome</keyword>
<reference evidence="4 6" key="2">
    <citation type="submission" date="2023-09" db="EMBL/GenBank/DDBJ databases">
        <title>Complete-Gapless Cercospora beticola genome.</title>
        <authorList>
            <person name="Wyatt N.A."/>
            <person name="Spanner R.E."/>
            <person name="Bolton M.D."/>
        </authorList>
    </citation>
    <scope>NUCLEOTIDE SEQUENCE [LARGE SCALE GENOMIC DNA]</scope>
    <source>
        <strain evidence="4">Cb09-40</strain>
    </source>
</reference>
<sequence>MASIPLVSQYLRYKTGTNRLVNWLASSAQQLNDRQALSPGTTPDSTIPKTVTVSTLVEYAKRIVNARNPTIEISTAILDITKDAILGRTAAMKWYQELVDNGDSASVKDVSALRKANGTHKHFLLALEQVFEILNREHKSRRPKRKKQMPKLASLENDLTNLYQHLHIEEPADDPDDQSTPKCNAEFVPPVATSDGFELDNELEDNRFAVWCLLKDMSDIRLHLKDVWRQYKQGSLSFLVAARIADSAMYVCWELAAQFEKVYPEIADFDKLIAIIGVKKFNSLAMHAQMHHAEEDQDETPPQHHGDLLCCHAWRALETFRNVQLYVWSTETEKRDMFGDKKPSIHLPGFPFSSVLMNLAFDLREAFPAIGPRGFDRTKFTQVFSNTDFFLAKLLEFSANKKMEIGLVAATQIYADMHDELRGNISFALQETERAHHFTMDTVRKYLDEPDRVSWLEACGSAPLSINQERNGLRGWVVLIPKGYRDDLAPCETFIPESILRALPLLPAIRVRCHLYAAQHQAIDQMSQHGMLLSAAHLYHAGRMTRAISAPWEDMDFLIERQEARGVSLRLGAATPRSVARHYFLAMGHSLAEVMKSKALPNMLSLAQAESKRVKCVSACLFDTVQGKTEYTSEIRLLYQVVQAYGKRIKDKEINAQYLATKRLNPVQLLQIAQEVLVDDEPHLYFDYLNFGELCRKWLVDACNLVAKAVEMNCVFSRGDKDLYIPTSIILWRAVVADDEHRSKFRTELCQVGKLADRLIASHGSKYKTQLLEIMSSRTSLDGAAGETTSSGPRSEVTPDEHFGSVEDIRGPLQHWHDRHYPAEAQILKDAHETFTLLTATQGAIPEEAVRTIENQLDTQYRKKTILKQPTPELVDGQLVITTKPLDEQGLETRVRNLLPPDCGETLETTRWMTGFTMI</sequence>
<dbReference type="OrthoDB" id="3647597at2759"/>
<protein>
    <recommendedName>
        <fullName evidence="2">DUF6604 domain-containing protein</fullName>
    </recommendedName>
</protein>
<evidence type="ECO:0000256" key="1">
    <source>
        <dbReference type="SAM" id="MobiDB-lite"/>
    </source>
</evidence>
<proteinExistence type="predicted"/>
<dbReference type="AlphaFoldDB" id="A0A2G5HMS7"/>
<gene>
    <name evidence="3" type="ORF">CB0940_04271</name>
    <name evidence="4" type="ORF">RHO25_006121</name>
</gene>
<dbReference type="Proteomes" id="UP000230605">
    <property type="component" value="Chromosome 4"/>
</dbReference>
<name>A0A2G5HMS7_CERBT</name>
<dbReference type="EMBL" id="CP134187">
    <property type="protein sequence ID" value="WPB01495.1"/>
    <property type="molecule type" value="Genomic_DNA"/>
</dbReference>
<accession>A0A2G5HMS7</accession>
<evidence type="ECO:0000259" key="2">
    <source>
        <dbReference type="Pfam" id="PF20253"/>
    </source>
</evidence>
<dbReference type="Proteomes" id="UP001302367">
    <property type="component" value="Chromosome 4"/>
</dbReference>
<evidence type="ECO:0000313" key="6">
    <source>
        <dbReference type="Proteomes" id="UP001302367"/>
    </source>
</evidence>
<dbReference type="PANTHER" id="PTHR38795">
    <property type="entry name" value="DUF6604 DOMAIN-CONTAINING PROTEIN"/>
    <property type="match status" value="1"/>
</dbReference>
<organism evidence="3 5">
    <name type="scientific">Cercospora beticola</name>
    <name type="common">Sugarbeet leaf spot fungus</name>
    <dbReference type="NCBI Taxonomy" id="122368"/>
    <lineage>
        <taxon>Eukaryota</taxon>
        <taxon>Fungi</taxon>
        <taxon>Dikarya</taxon>
        <taxon>Ascomycota</taxon>
        <taxon>Pezizomycotina</taxon>
        <taxon>Dothideomycetes</taxon>
        <taxon>Dothideomycetidae</taxon>
        <taxon>Mycosphaerellales</taxon>
        <taxon>Mycosphaerellaceae</taxon>
        <taxon>Cercospora</taxon>
    </lineage>
</organism>